<gene>
    <name evidence="2" type="ORF">CPY51_16555</name>
</gene>
<evidence type="ECO:0000313" key="3">
    <source>
        <dbReference type="Proteomes" id="UP000248925"/>
    </source>
</evidence>
<feature type="signal peptide" evidence="1">
    <location>
        <begin position="1"/>
        <end position="26"/>
    </location>
</feature>
<evidence type="ECO:0000256" key="1">
    <source>
        <dbReference type="SAM" id="SignalP"/>
    </source>
</evidence>
<dbReference type="PIRSF" id="PIRSF010521">
    <property type="entry name" value="DUF922_bac"/>
    <property type="match status" value="1"/>
</dbReference>
<keyword evidence="1" id="KW-0732">Signal</keyword>
<dbReference type="InterPro" id="IPR010321">
    <property type="entry name" value="DUF922"/>
</dbReference>
<dbReference type="Pfam" id="PF06037">
    <property type="entry name" value="DUF922"/>
    <property type="match status" value="1"/>
</dbReference>
<dbReference type="Proteomes" id="UP000248925">
    <property type="component" value="Unassembled WGS sequence"/>
</dbReference>
<dbReference type="OrthoDB" id="7888967at2"/>
<dbReference type="EMBL" id="PCDP01000036">
    <property type="protein sequence ID" value="PZM13118.1"/>
    <property type="molecule type" value="Genomic_DNA"/>
</dbReference>
<sequence>MRLAFRHARFPLAVLLLCGVSGAASAEVVAQKTFSYFDIAGNTADELDAALNARGPTTIGASSHHPGATRIRFGGQATYVEKDGRCRIGGVKVTVDTEIILPRWRDRSHASKQLSMVWDTLSADIRRHEERHAEIAREHARMTEKAILGLRSEPNCDLLQEKVNAESARNIEDHDKDQARFDMIEAANFRNRIQRLMNYRSISKNTEN</sequence>
<protein>
    <submittedName>
        <fullName evidence="2">Peptidase</fullName>
    </submittedName>
</protein>
<comment type="caution">
    <text evidence="2">The sequence shown here is derived from an EMBL/GenBank/DDBJ whole genome shotgun (WGS) entry which is preliminary data.</text>
</comment>
<dbReference type="AlphaFoldDB" id="A0A2W4CQD5"/>
<feature type="chain" id="PRO_5016121738" evidence="1">
    <location>
        <begin position="27"/>
        <end position="208"/>
    </location>
</feature>
<keyword evidence="3" id="KW-1185">Reference proteome</keyword>
<reference evidence="2 3" key="1">
    <citation type="journal article" date="2018" name="Sci. Rep.">
        <title>Rhizobium tumorigenes sp. nov., a novel plant tumorigenic bacterium isolated from cane gall tumors on thornless blackberry.</title>
        <authorList>
            <person name="Kuzmanovi N."/>
            <person name="Smalla K."/>
            <person name="Gronow S."/>
            <person name="PuBawska J."/>
        </authorList>
    </citation>
    <scope>NUCLEOTIDE SEQUENCE [LARGE SCALE GENOMIC DNA]</scope>
    <source>
        <strain evidence="2 3">CCBAU 85046</strain>
    </source>
</reference>
<organism evidence="2 3">
    <name type="scientific">Rhizobium tubonense</name>
    <dbReference type="NCBI Taxonomy" id="484088"/>
    <lineage>
        <taxon>Bacteria</taxon>
        <taxon>Pseudomonadati</taxon>
        <taxon>Pseudomonadota</taxon>
        <taxon>Alphaproteobacteria</taxon>
        <taxon>Hyphomicrobiales</taxon>
        <taxon>Rhizobiaceae</taxon>
        <taxon>Rhizobium/Agrobacterium group</taxon>
        <taxon>Rhizobium</taxon>
    </lineage>
</organism>
<dbReference type="RefSeq" id="WP_111161314.1">
    <property type="nucleotide sequence ID" value="NZ_PCDP01000036.1"/>
</dbReference>
<name>A0A2W4CQD5_9HYPH</name>
<evidence type="ECO:0000313" key="2">
    <source>
        <dbReference type="EMBL" id="PZM13118.1"/>
    </source>
</evidence>
<proteinExistence type="predicted"/>
<accession>A0A2W4CQD5</accession>